<keyword evidence="8" id="KW-1185">Reference proteome</keyword>
<proteinExistence type="predicted"/>
<keyword evidence="3" id="KW-0677">Repeat</keyword>
<evidence type="ECO:0000313" key="8">
    <source>
        <dbReference type="Proteomes" id="UP001479436"/>
    </source>
</evidence>
<organism evidence="7 8">
    <name type="scientific">Basidiobolus ranarum</name>
    <dbReference type="NCBI Taxonomy" id="34480"/>
    <lineage>
        <taxon>Eukaryota</taxon>
        <taxon>Fungi</taxon>
        <taxon>Fungi incertae sedis</taxon>
        <taxon>Zoopagomycota</taxon>
        <taxon>Entomophthoromycotina</taxon>
        <taxon>Basidiobolomycetes</taxon>
        <taxon>Basidiobolales</taxon>
        <taxon>Basidiobolaceae</taxon>
        <taxon>Basidiobolus</taxon>
    </lineage>
</organism>
<dbReference type="PANTHER" id="PTHR46819">
    <property type="entry name" value="EF-HAND CALCIUM-BINDING DOMAIN-CONTAINING PROTEIN 7"/>
    <property type="match status" value="1"/>
</dbReference>
<evidence type="ECO:0000256" key="5">
    <source>
        <dbReference type="ARBA" id="ARBA00023136"/>
    </source>
</evidence>
<evidence type="ECO:0000313" key="7">
    <source>
        <dbReference type="EMBL" id="KAK9685411.1"/>
    </source>
</evidence>
<keyword evidence="5" id="KW-0472">Membrane</keyword>
<reference evidence="7 8" key="1">
    <citation type="submission" date="2023-04" db="EMBL/GenBank/DDBJ databases">
        <title>Genome of Basidiobolus ranarum AG-B5.</title>
        <authorList>
            <person name="Stajich J.E."/>
            <person name="Carter-House D."/>
            <person name="Gryganskyi A."/>
        </authorList>
    </citation>
    <scope>NUCLEOTIDE SEQUENCE [LARGE SCALE GENOMIC DNA]</scope>
    <source>
        <strain evidence="7 8">AG-B5</strain>
    </source>
</reference>
<name>A0ABR2VMZ4_9FUNG</name>
<dbReference type="Gene3D" id="1.10.238.10">
    <property type="entry name" value="EF-hand"/>
    <property type="match status" value="1"/>
</dbReference>
<evidence type="ECO:0000256" key="2">
    <source>
        <dbReference type="ARBA" id="ARBA00022723"/>
    </source>
</evidence>
<keyword evidence="4" id="KW-0106">Calcium</keyword>
<evidence type="ECO:0000256" key="4">
    <source>
        <dbReference type="ARBA" id="ARBA00022837"/>
    </source>
</evidence>
<sequence>MTKLNLFDEEEDTLHPLLEKALYEIFERFDLDKDGALNEKELEAFSSATNGEPFDEDTVEEIKDNFDINEDGDLTKKGFYQMYHLQTLSEPEETWKDLKKHGYDDQLVFTQEK</sequence>
<evidence type="ECO:0000256" key="1">
    <source>
        <dbReference type="ARBA" id="ARBA00004370"/>
    </source>
</evidence>
<dbReference type="EMBL" id="JASJQH010009004">
    <property type="protein sequence ID" value="KAK9685411.1"/>
    <property type="molecule type" value="Genomic_DNA"/>
</dbReference>
<gene>
    <name evidence="7" type="ORF">K7432_015503</name>
</gene>
<dbReference type="Pfam" id="PF13499">
    <property type="entry name" value="EF-hand_7"/>
    <property type="match status" value="1"/>
</dbReference>
<dbReference type="PROSITE" id="PS00018">
    <property type="entry name" value="EF_HAND_1"/>
    <property type="match status" value="1"/>
</dbReference>
<comment type="caution">
    <text evidence="7">The sequence shown here is derived from an EMBL/GenBank/DDBJ whole genome shotgun (WGS) entry which is preliminary data.</text>
</comment>
<protein>
    <recommendedName>
        <fullName evidence="6">EF-hand domain-containing protein</fullName>
    </recommendedName>
</protein>
<dbReference type="InterPro" id="IPR052266">
    <property type="entry name" value="Miro-EF-hand_domain"/>
</dbReference>
<keyword evidence="2" id="KW-0479">Metal-binding</keyword>
<comment type="subcellular location">
    <subcellularLocation>
        <location evidence="1">Membrane</location>
    </subcellularLocation>
</comment>
<feature type="domain" description="EF-hand" evidence="6">
    <location>
        <begin position="17"/>
        <end position="52"/>
    </location>
</feature>
<evidence type="ECO:0000256" key="3">
    <source>
        <dbReference type="ARBA" id="ARBA00022737"/>
    </source>
</evidence>
<dbReference type="InterPro" id="IPR011992">
    <property type="entry name" value="EF-hand-dom_pair"/>
</dbReference>
<evidence type="ECO:0000259" key="6">
    <source>
        <dbReference type="PROSITE" id="PS50222"/>
    </source>
</evidence>
<dbReference type="PANTHER" id="PTHR46819:SF1">
    <property type="entry name" value="EF-HAND CALCIUM-BINDING DOMAIN-CONTAINING PROTEIN 7"/>
    <property type="match status" value="1"/>
</dbReference>
<dbReference type="PROSITE" id="PS50222">
    <property type="entry name" value="EF_HAND_2"/>
    <property type="match status" value="1"/>
</dbReference>
<dbReference type="Proteomes" id="UP001479436">
    <property type="component" value="Unassembled WGS sequence"/>
</dbReference>
<dbReference type="SUPFAM" id="SSF47473">
    <property type="entry name" value="EF-hand"/>
    <property type="match status" value="1"/>
</dbReference>
<dbReference type="InterPro" id="IPR018247">
    <property type="entry name" value="EF_Hand_1_Ca_BS"/>
</dbReference>
<dbReference type="InterPro" id="IPR002048">
    <property type="entry name" value="EF_hand_dom"/>
</dbReference>
<accession>A0ABR2VMZ4</accession>